<accession>A0AAD5XL14</accession>
<sequence length="126" mass="13900">MPSGILALFGKSSFKVADTKATTTTTATATDSVEFLRRNSAATLVEEPTLVETTKTPTDPYKLFIYTVENDLISMQKQKSMRQMRWKVPAGVDANQALRGCKRTGAEATTFDLEKIGSLSYVVARW</sequence>
<name>A0AAD5XL14_9FUNG</name>
<gene>
    <name evidence="1" type="ORF">HDU87_005559</name>
</gene>
<dbReference type="Proteomes" id="UP001212152">
    <property type="component" value="Unassembled WGS sequence"/>
</dbReference>
<comment type="caution">
    <text evidence="1">The sequence shown here is derived from an EMBL/GenBank/DDBJ whole genome shotgun (WGS) entry which is preliminary data.</text>
</comment>
<keyword evidence="2" id="KW-1185">Reference proteome</keyword>
<evidence type="ECO:0000313" key="2">
    <source>
        <dbReference type="Proteomes" id="UP001212152"/>
    </source>
</evidence>
<evidence type="ECO:0000313" key="1">
    <source>
        <dbReference type="EMBL" id="KAJ3176042.1"/>
    </source>
</evidence>
<proteinExistence type="predicted"/>
<dbReference type="EMBL" id="JADGJQ010000045">
    <property type="protein sequence ID" value="KAJ3176042.1"/>
    <property type="molecule type" value="Genomic_DNA"/>
</dbReference>
<reference evidence="1" key="1">
    <citation type="submission" date="2020-05" db="EMBL/GenBank/DDBJ databases">
        <title>Phylogenomic resolution of chytrid fungi.</title>
        <authorList>
            <person name="Stajich J.E."/>
            <person name="Amses K."/>
            <person name="Simmons R."/>
            <person name="Seto K."/>
            <person name="Myers J."/>
            <person name="Bonds A."/>
            <person name="Quandt C.A."/>
            <person name="Barry K."/>
            <person name="Liu P."/>
            <person name="Grigoriev I."/>
            <person name="Longcore J.E."/>
            <person name="James T.Y."/>
        </authorList>
    </citation>
    <scope>NUCLEOTIDE SEQUENCE</scope>
    <source>
        <strain evidence="1">JEL0379</strain>
    </source>
</reference>
<protein>
    <submittedName>
        <fullName evidence="1">Uncharacterized protein</fullName>
    </submittedName>
</protein>
<organism evidence="1 2">
    <name type="scientific">Geranomyces variabilis</name>
    <dbReference type="NCBI Taxonomy" id="109894"/>
    <lineage>
        <taxon>Eukaryota</taxon>
        <taxon>Fungi</taxon>
        <taxon>Fungi incertae sedis</taxon>
        <taxon>Chytridiomycota</taxon>
        <taxon>Chytridiomycota incertae sedis</taxon>
        <taxon>Chytridiomycetes</taxon>
        <taxon>Spizellomycetales</taxon>
        <taxon>Powellomycetaceae</taxon>
        <taxon>Geranomyces</taxon>
    </lineage>
</organism>
<dbReference type="AlphaFoldDB" id="A0AAD5XL14"/>